<sequence length="59" mass="7001">NYKIYDKEMLANLMYFRKPQNLNCRQACWVTDLQDYKFIIKHQPGKANTKPDLLSQHAG</sequence>
<evidence type="ECO:0000313" key="1">
    <source>
        <dbReference type="EMBL" id="PFH44659.1"/>
    </source>
</evidence>
<dbReference type="Proteomes" id="UP000242287">
    <property type="component" value="Unassembled WGS sequence"/>
</dbReference>
<reference evidence="1 2" key="1">
    <citation type="submission" date="2014-02" db="EMBL/GenBank/DDBJ databases">
        <title>Transposable element dynamics among asymbiotic and ectomycorrhizal Amanita fungi.</title>
        <authorList>
            <consortium name="DOE Joint Genome Institute"/>
            <person name="Hess J."/>
            <person name="Skrede I."/>
            <person name="Wolfe B."/>
            <person name="LaButti K."/>
            <person name="Ohm R.A."/>
            <person name="Grigoriev I.V."/>
            <person name="Pringle A."/>
        </authorList>
    </citation>
    <scope>NUCLEOTIDE SEQUENCE [LARGE SCALE GENOMIC DNA]</scope>
    <source>
        <strain evidence="1 2">SKay4041</strain>
    </source>
</reference>
<name>A0A2A9N605_9AGAR</name>
<proteinExistence type="predicted"/>
<dbReference type="EMBL" id="KZ303101">
    <property type="protein sequence ID" value="PFH44659.1"/>
    <property type="molecule type" value="Genomic_DNA"/>
</dbReference>
<accession>A0A2A9N605</accession>
<organism evidence="1 2">
    <name type="scientific">Amanita thiersii Skay4041</name>
    <dbReference type="NCBI Taxonomy" id="703135"/>
    <lineage>
        <taxon>Eukaryota</taxon>
        <taxon>Fungi</taxon>
        <taxon>Dikarya</taxon>
        <taxon>Basidiomycota</taxon>
        <taxon>Agaricomycotina</taxon>
        <taxon>Agaricomycetes</taxon>
        <taxon>Agaricomycetidae</taxon>
        <taxon>Agaricales</taxon>
        <taxon>Pluteineae</taxon>
        <taxon>Amanitaceae</taxon>
        <taxon>Amanita</taxon>
    </lineage>
</organism>
<protein>
    <recommendedName>
        <fullName evidence="3">Reverse transcriptase RNase H-like domain-containing protein</fullName>
    </recommendedName>
</protein>
<dbReference type="AlphaFoldDB" id="A0A2A9N605"/>
<feature type="non-terminal residue" evidence="1">
    <location>
        <position position="59"/>
    </location>
</feature>
<evidence type="ECO:0000313" key="2">
    <source>
        <dbReference type="Proteomes" id="UP000242287"/>
    </source>
</evidence>
<evidence type="ECO:0008006" key="3">
    <source>
        <dbReference type="Google" id="ProtNLM"/>
    </source>
</evidence>
<gene>
    <name evidence="1" type="ORF">AMATHDRAFT_110359</name>
</gene>
<dbReference type="OrthoDB" id="3030356at2759"/>
<feature type="non-terminal residue" evidence="1">
    <location>
        <position position="1"/>
    </location>
</feature>
<keyword evidence="2" id="KW-1185">Reference proteome</keyword>